<dbReference type="RefSeq" id="WP_011832710.1">
    <property type="nucleotide sequence ID" value="NC_008942.1"/>
</dbReference>
<keyword evidence="1" id="KW-0285">Flavoprotein</keyword>
<dbReference type="STRING" id="410358.Mlab_0333"/>
<organism evidence="5 6">
    <name type="scientific">Methanocorpusculum labreanum (strain ATCC 43576 / DSM 4855 / Z)</name>
    <dbReference type="NCBI Taxonomy" id="410358"/>
    <lineage>
        <taxon>Archaea</taxon>
        <taxon>Methanobacteriati</taxon>
        <taxon>Methanobacteriota</taxon>
        <taxon>Stenosarchaea group</taxon>
        <taxon>Methanomicrobia</taxon>
        <taxon>Methanomicrobiales</taxon>
        <taxon>Methanocorpusculaceae</taxon>
        <taxon>Methanocorpusculum</taxon>
    </lineage>
</organism>
<dbReference type="Pfam" id="PF00881">
    <property type="entry name" value="Nitroreductase"/>
    <property type="match status" value="1"/>
</dbReference>
<dbReference type="CDD" id="cd02062">
    <property type="entry name" value="Nitro_FMN_reductase"/>
    <property type="match status" value="1"/>
</dbReference>
<gene>
    <name evidence="5" type="ordered locus">Mlab_0333</name>
</gene>
<feature type="domain" description="Nitroreductase" evidence="4">
    <location>
        <begin position="9"/>
        <end position="209"/>
    </location>
</feature>
<evidence type="ECO:0000256" key="3">
    <source>
        <dbReference type="ARBA" id="ARBA00023002"/>
    </source>
</evidence>
<accession>A2SQA3</accession>
<dbReference type="PANTHER" id="PTHR23026">
    <property type="entry name" value="NADPH NITROREDUCTASE"/>
    <property type="match status" value="1"/>
</dbReference>
<proteinExistence type="predicted"/>
<sequence>MMNDLMTIIRQRYSEREPFDSNRQVPTADVEKILEGARWAPTSHNMQNFEIVVVDDERLLNRLGNLNTIPSPEFIRENFEQLSMTEKELAQKKVGILGTQFPPAWQDKAQLESAIKERMPLNLGRLINGAPTILILLYDTRKRAPASPGDLLGAVSLGAVMENMWLVAQSLDIGFQILSMFGSPVQKEVKKIMGIPDHMAVLFAIRLGYPFTRSEALRVRRETDSFAHRNEYGTMDK</sequence>
<dbReference type="GeneID" id="4795130"/>
<dbReference type="PANTHER" id="PTHR23026:SF90">
    <property type="entry name" value="IODOTYROSINE DEIODINASE 1"/>
    <property type="match status" value="1"/>
</dbReference>
<keyword evidence="6" id="KW-1185">Reference proteome</keyword>
<evidence type="ECO:0000259" key="4">
    <source>
        <dbReference type="Pfam" id="PF00881"/>
    </source>
</evidence>
<keyword evidence="3 5" id="KW-0560">Oxidoreductase</keyword>
<dbReference type="GO" id="GO:0016491">
    <property type="term" value="F:oxidoreductase activity"/>
    <property type="evidence" value="ECO:0007669"/>
    <property type="project" value="UniProtKB-KW"/>
</dbReference>
<dbReference type="KEGG" id="mla:Mlab_0333"/>
<dbReference type="eggNOG" id="arCOG00288">
    <property type="taxonomic scope" value="Archaea"/>
</dbReference>
<dbReference type="Gene3D" id="3.40.109.10">
    <property type="entry name" value="NADH Oxidase"/>
    <property type="match status" value="1"/>
</dbReference>
<dbReference type="EC" id="1.16.8.1" evidence="5"/>
<dbReference type="Proteomes" id="UP000000365">
    <property type="component" value="Chromosome"/>
</dbReference>
<dbReference type="InterPro" id="IPR000415">
    <property type="entry name" value="Nitroreductase-like"/>
</dbReference>
<evidence type="ECO:0000313" key="5">
    <source>
        <dbReference type="EMBL" id="ABN06509.1"/>
    </source>
</evidence>
<keyword evidence="2" id="KW-0288">FMN</keyword>
<dbReference type="HOGENOM" id="CLU_1168581_0_0_2"/>
<dbReference type="AlphaFoldDB" id="A2SQA3"/>
<evidence type="ECO:0000256" key="1">
    <source>
        <dbReference type="ARBA" id="ARBA00022630"/>
    </source>
</evidence>
<name>A2SQA3_METLZ</name>
<evidence type="ECO:0000256" key="2">
    <source>
        <dbReference type="ARBA" id="ARBA00022643"/>
    </source>
</evidence>
<dbReference type="EMBL" id="CP000559">
    <property type="protein sequence ID" value="ABN06509.1"/>
    <property type="molecule type" value="Genomic_DNA"/>
</dbReference>
<dbReference type="InterPro" id="IPR029479">
    <property type="entry name" value="Nitroreductase"/>
</dbReference>
<dbReference type="OrthoDB" id="287850at2157"/>
<dbReference type="SUPFAM" id="SSF55469">
    <property type="entry name" value="FMN-dependent nitroreductase-like"/>
    <property type="match status" value="1"/>
</dbReference>
<dbReference type="InterPro" id="IPR050627">
    <property type="entry name" value="Nitroreductase/BluB"/>
</dbReference>
<protein>
    <submittedName>
        <fullName evidence="5">Nitroreductase</fullName>
        <ecNumber evidence="5">1.16.8.1</ecNumber>
    </submittedName>
</protein>
<evidence type="ECO:0000313" key="6">
    <source>
        <dbReference type="Proteomes" id="UP000000365"/>
    </source>
</evidence>
<reference evidence="5 6" key="1">
    <citation type="journal article" date="2009" name="Stand. Genomic Sci.">
        <title>Complete genome sequence of Methanocorpusculum labreanum type strain Z.</title>
        <authorList>
            <person name="Anderson I.J."/>
            <person name="Sieprawska-Lupa M."/>
            <person name="Goltsman E."/>
            <person name="Lapidus A."/>
            <person name="Copeland A."/>
            <person name="Glavina Del Rio T."/>
            <person name="Tice H."/>
            <person name="Dalin E."/>
            <person name="Barry K."/>
            <person name="Pitluck S."/>
            <person name="Hauser L."/>
            <person name="Land M."/>
            <person name="Lucas S."/>
            <person name="Richardson P."/>
            <person name="Whitman W.B."/>
            <person name="Kyrpides N.C."/>
        </authorList>
    </citation>
    <scope>NUCLEOTIDE SEQUENCE [LARGE SCALE GENOMIC DNA]</scope>
    <source>
        <strain evidence="6">ATCC 43576 / DSM 4855 / Z</strain>
    </source>
</reference>